<feature type="region of interest" description="Disordered" evidence="9">
    <location>
        <begin position="604"/>
        <end position="632"/>
    </location>
</feature>
<evidence type="ECO:0000313" key="11">
    <source>
        <dbReference type="EMBL" id="KAG6534850.1"/>
    </source>
</evidence>
<name>A0A8J5LR11_ZINOF</name>
<evidence type="ECO:0000313" key="12">
    <source>
        <dbReference type="Proteomes" id="UP000734854"/>
    </source>
</evidence>
<keyword evidence="6 10" id="KW-0472">Membrane</keyword>
<dbReference type="InterPro" id="IPR055282">
    <property type="entry name" value="PPI1-4"/>
</dbReference>
<feature type="transmembrane region" description="Helical" evidence="10">
    <location>
        <begin position="1180"/>
        <end position="1200"/>
    </location>
</feature>
<feature type="region of interest" description="Disordered" evidence="9">
    <location>
        <begin position="1082"/>
        <end position="1134"/>
    </location>
</feature>
<protein>
    <submittedName>
        <fullName evidence="11">Uncharacterized protein</fullName>
    </submittedName>
</protein>
<comment type="caution">
    <text evidence="11">The sequence shown here is derived from an EMBL/GenBank/DDBJ whole genome shotgun (WGS) entry which is preliminary data.</text>
</comment>
<keyword evidence="3 10" id="KW-0812">Transmembrane</keyword>
<evidence type="ECO:0000256" key="3">
    <source>
        <dbReference type="ARBA" id="ARBA00022692"/>
    </source>
</evidence>
<evidence type="ECO:0000256" key="9">
    <source>
        <dbReference type="SAM" id="MobiDB-lite"/>
    </source>
</evidence>
<dbReference type="AlphaFoldDB" id="A0A8J5LR11"/>
<dbReference type="PANTHER" id="PTHR32219">
    <property type="entry name" value="RNA-BINDING PROTEIN YLMH-RELATED"/>
    <property type="match status" value="1"/>
</dbReference>
<comment type="subcellular location">
    <subcellularLocation>
        <location evidence="1">Cell membrane</location>
        <topology evidence="1">Single-pass membrane protein</topology>
    </subcellularLocation>
</comment>
<evidence type="ECO:0000256" key="10">
    <source>
        <dbReference type="SAM" id="Phobius"/>
    </source>
</evidence>
<evidence type="ECO:0000256" key="2">
    <source>
        <dbReference type="ARBA" id="ARBA00022475"/>
    </source>
</evidence>
<keyword evidence="12" id="KW-1185">Reference proteome</keyword>
<feature type="compositionally biased region" description="Polar residues" evidence="9">
    <location>
        <begin position="604"/>
        <end position="614"/>
    </location>
</feature>
<dbReference type="EMBL" id="JACMSC010000002">
    <property type="protein sequence ID" value="KAG6534850.1"/>
    <property type="molecule type" value="Genomic_DNA"/>
</dbReference>
<evidence type="ECO:0000256" key="4">
    <source>
        <dbReference type="ARBA" id="ARBA00022989"/>
    </source>
</evidence>
<organism evidence="11 12">
    <name type="scientific">Zingiber officinale</name>
    <name type="common">Ginger</name>
    <name type="synonym">Amomum zingiber</name>
    <dbReference type="NCBI Taxonomy" id="94328"/>
    <lineage>
        <taxon>Eukaryota</taxon>
        <taxon>Viridiplantae</taxon>
        <taxon>Streptophyta</taxon>
        <taxon>Embryophyta</taxon>
        <taxon>Tracheophyta</taxon>
        <taxon>Spermatophyta</taxon>
        <taxon>Magnoliopsida</taxon>
        <taxon>Liliopsida</taxon>
        <taxon>Zingiberales</taxon>
        <taxon>Zingiberaceae</taxon>
        <taxon>Zingiber</taxon>
    </lineage>
</organism>
<feature type="compositionally biased region" description="Basic and acidic residues" evidence="9">
    <location>
        <begin position="1082"/>
        <end position="1099"/>
    </location>
</feature>
<dbReference type="Proteomes" id="UP000734854">
    <property type="component" value="Unassembled WGS sequence"/>
</dbReference>
<gene>
    <name evidence="11" type="ORF">ZIOFF_008755</name>
</gene>
<feature type="compositionally biased region" description="Basic residues" evidence="9">
    <location>
        <begin position="1100"/>
        <end position="1109"/>
    </location>
</feature>
<proteinExistence type="inferred from homology"/>
<comment type="similarity">
    <text evidence="7">Belongs to the plant Proton pump-interactor protein family.</text>
</comment>
<dbReference type="GO" id="GO:0005886">
    <property type="term" value="C:plasma membrane"/>
    <property type="evidence" value="ECO:0007669"/>
    <property type="project" value="UniProtKB-SubCell"/>
</dbReference>
<evidence type="ECO:0000256" key="5">
    <source>
        <dbReference type="ARBA" id="ARBA00023054"/>
    </source>
</evidence>
<accession>A0A8J5LR11</accession>
<evidence type="ECO:0000256" key="8">
    <source>
        <dbReference type="SAM" id="Coils"/>
    </source>
</evidence>
<sequence>MTADSSDICVGSKVEFQLATGLGLPSAGDRQELIDANGIACLDGEEKIEGGSGRSITLGNDNLEEPQELDEKVDVALVVDREPIKVKGENGKLSTENGDDCDGAADATLNIDVSEANGCDDTAPSSDVEEGLVKLELPGTMAGEGIGDAIEQQLENEMLDEKKRDIKNGICEVKGERRNEDGHVKLSLENERSFVEDTNKLGAANPDLHVMGAEKQEGETLLADMNFEKLESITEGMESNALLATIDKHGNSEFSVYDGKNLEFKSMSIETQQEEESKTSVLDDDRQVDEIEVKLNSIYHDHGEETVDRAGESRDIVTFTDDNSQACKDACVVLLKTVLPQSVVTTAKEQELGVSESQVMETKEQEGSESATEVELVMGPQASMTVSANPDNLKSVGVQKEQKFEGLVTENPSCITLIDVTTPENSTLVEESVEKGDPIGESVIVEQCADLHRSKDCFISDTICVAEKEVLLSQGLSDSGDQLTRSRCQETHLSEQEGAISSEVDVRSPTGSVNKTHLALRHINAGVTTYSDIATTRADIKDKLSNVVAGNGTCMTETEDNVTVDDVDAFEFEVAIAKECVESSTSFVNLNEVERLLDNESKSIQGESGITENNPVLVKDPGGSTLDGEKPDAGLGKPQVCYIIRIPRFIDNQLSTNIQIAQSEMNEKTERRDSFKVSIEKQKVICNDFWKKFEDAKAETRVARAAVNAKRQQMESLQLMINKWKNVHSVEELDAKIQSMEFELQHVTIPLKEEKKYIHELKQLRHQRDQLTSNLNSSEEIDEAFESKEQIEEQFKLLKKELDSLRTELLQAEGNANAARKNYDVEQQVLKGLQQQFRDADALRQKAYGHWLALKNILTEKNKHFNLYKSDQISAERYLSSRDLRGLLSHCSKQVENAMAMWNNDEEFRMQYVKSNMNSTLRRLRTADGRSLGPDEEPPVMQTNQLRVTGSSPQQNKISEIVPPSLGKKVETSKEVDLFPAPQAATNKPSVKQKKSAKPILKEVKEIVITGVPDEEIAIDDKASVLTKEEEELKKKAEELAKKEEELRKEKTAAGLKELHRLEQIAKFKEAEERKRRLAEKAQARAEFRAQKEAEQREKNRSKKQKKKGLAVEKTISINGSEEHTAASIESTQTTQELNIRETLALQKPSMPVPALKQFNKVQPIPSSLRKKVKRKMMTTWMWAILTIILLVLFLAANYISFSGYTYQSP</sequence>
<evidence type="ECO:0000256" key="6">
    <source>
        <dbReference type="ARBA" id="ARBA00023136"/>
    </source>
</evidence>
<reference evidence="11 12" key="1">
    <citation type="submission" date="2020-08" db="EMBL/GenBank/DDBJ databases">
        <title>Plant Genome Project.</title>
        <authorList>
            <person name="Zhang R.-G."/>
        </authorList>
    </citation>
    <scope>NUCLEOTIDE SEQUENCE [LARGE SCALE GENOMIC DNA]</scope>
    <source>
        <tissue evidence="11">Rhizome</tissue>
    </source>
</reference>
<keyword evidence="5 8" id="KW-0175">Coiled coil</keyword>
<evidence type="ECO:0000256" key="7">
    <source>
        <dbReference type="ARBA" id="ARBA00038080"/>
    </source>
</evidence>
<feature type="coiled-coil region" evidence="8">
    <location>
        <begin position="754"/>
        <end position="836"/>
    </location>
</feature>
<evidence type="ECO:0000256" key="1">
    <source>
        <dbReference type="ARBA" id="ARBA00004162"/>
    </source>
</evidence>
<keyword evidence="4 10" id="KW-1133">Transmembrane helix</keyword>
<keyword evidence="2" id="KW-1003">Cell membrane</keyword>
<dbReference type="PANTHER" id="PTHR32219:SF3">
    <property type="entry name" value="CALPONIN-LIKE DOMAIN PROTEIN"/>
    <property type="match status" value="1"/>
</dbReference>